<proteinExistence type="predicted"/>
<dbReference type="AlphaFoldDB" id="A0AAX3M6J1"/>
<dbReference type="InterPro" id="IPR036582">
    <property type="entry name" value="Mao_N_sf"/>
</dbReference>
<dbReference type="PANTHER" id="PTHR46825">
    <property type="entry name" value="D-ALANYL-D-ALANINE-CARBOXYPEPTIDASE/ENDOPEPTIDASE AMPH"/>
    <property type="match status" value="1"/>
</dbReference>
<keyword evidence="4" id="KW-0378">Hydrolase</keyword>
<dbReference type="Pfam" id="PF00144">
    <property type="entry name" value="Beta-lactamase"/>
    <property type="match status" value="1"/>
</dbReference>
<dbReference type="SUPFAM" id="SSF56601">
    <property type="entry name" value="beta-lactamase/transpeptidase-like"/>
    <property type="match status" value="1"/>
</dbReference>
<dbReference type="Gene3D" id="3.40.710.10">
    <property type="entry name" value="DD-peptidase/beta-lactamase superfamily"/>
    <property type="match status" value="1"/>
</dbReference>
<evidence type="ECO:0000313" key="5">
    <source>
        <dbReference type="Proteomes" id="UP001220509"/>
    </source>
</evidence>
<dbReference type="SUPFAM" id="SSF55383">
    <property type="entry name" value="Copper amine oxidase, domain N"/>
    <property type="match status" value="1"/>
</dbReference>
<feature type="domain" description="Beta-lactamase-related" evidence="2">
    <location>
        <begin position="170"/>
        <end position="459"/>
    </location>
</feature>
<name>A0AAX3M6J1_9BACL</name>
<dbReference type="InterPro" id="IPR012854">
    <property type="entry name" value="Cu_amine_oxidase-like_N"/>
</dbReference>
<dbReference type="Proteomes" id="UP001220509">
    <property type="component" value="Chromosome"/>
</dbReference>
<feature type="chain" id="PRO_5043971162" evidence="1">
    <location>
        <begin position="33"/>
        <end position="478"/>
    </location>
</feature>
<dbReference type="EMBL" id="CP117416">
    <property type="protein sequence ID" value="WCT57468.1"/>
    <property type="molecule type" value="Genomic_DNA"/>
</dbReference>
<feature type="signal peptide" evidence="1">
    <location>
        <begin position="1"/>
        <end position="32"/>
    </location>
</feature>
<dbReference type="KEGG" id="pka:PQ456_08165"/>
<dbReference type="Pfam" id="PF07833">
    <property type="entry name" value="Cu_amine_oxidN1"/>
    <property type="match status" value="1"/>
</dbReference>
<evidence type="ECO:0000256" key="1">
    <source>
        <dbReference type="SAM" id="SignalP"/>
    </source>
</evidence>
<evidence type="ECO:0000259" key="2">
    <source>
        <dbReference type="Pfam" id="PF00144"/>
    </source>
</evidence>
<dbReference type="GO" id="GO:0016787">
    <property type="term" value="F:hydrolase activity"/>
    <property type="evidence" value="ECO:0007669"/>
    <property type="project" value="UniProtKB-KW"/>
</dbReference>
<accession>A0AAX3M6J1</accession>
<evidence type="ECO:0000259" key="3">
    <source>
        <dbReference type="Pfam" id="PF07833"/>
    </source>
</evidence>
<organism evidence="4 5">
    <name type="scientific">Paenibacillus kyungheensis</name>
    <dbReference type="NCBI Taxonomy" id="1452732"/>
    <lineage>
        <taxon>Bacteria</taxon>
        <taxon>Bacillati</taxon>
        <taxon>Bacillota</taxon>
        <taxon>Bacilli</taxon>
        <taxon>Bacillales</taxon>
        <taxon>Paenibacillaceae</taxon>
        <taxon>Paenibacillus</taxon>
    </lineage>
</organism>
<evidence type="ECO:0000313" key="4">
    <source>
        <dbReference type="EMBL" id="WCT57468.1"/>
    </source>
</evidence>
<gene>
    <name evidence="4" type="ORF">PQ456_08165</name>
</gene>
<keyword evidence="5" id="KW-1185">Reference proteome</keyword>
<reference evidence="4 5" key="1">
    <citation type="submission" date="2023-02" db="EMBL/GenBank/DDBJ databases">
        <title>Genome sequence of Paenibacillus kyungheensis KACC 18744.</title>
        <authorList>
            <person name="Kim S."/>
            <person name="Heo J."/>
            <person name="Kwon S.-W."/>
        </authorList>
    </citation>
    <scope>NUCLEOTIDE SEQUENCE [LARGE SCALE GENOMIC DNA]</scope>
    <source>
        <strain evidence="4 5">KACC 18744</strain>
    </source>
</reference>
<dbReference type="InterPro" id="IPR012338">
    <property type="entry name" value="Beta-lactam/transpept-like"/>
</dbReference>
<dbReference type="Gene3D" id="3.30.457.10">
    <property type="entry name" value="Copper amine oxidase-like, N-terminal domain"/>
    <property type="match status" value="1"/>
</dbReference>
<dbReference type="PANTHER" id="PTHR46825:SF9">
    <property type="entry name" value="BETA-LACTAMASE-RELATED DOMAIN-CONTAINING PROTEIN"/>
    <property type="match status" value="1"/>
</dbReference>
<sequence length="478" mass="52582">MTFVKKSNWVSLTTKLLIVTALTATIAPASHIAPKAQAATTEKPAIITIAGKEVTWETAPFVTKGTTLVPLRQAARELGATAQWDASTRSVVMYSHGDKVVHTPNTNKITLDGYEIEMPEVSRNVYGTMMVPARFLSDSLKANLTVSSTPEVTTINLTPDQSTVYASSAKTVDTYLQSQNYSGLALIAYKGKVIMRKGYGLAGGEKATPPDGKSRIASLSKSFTASAVMKLIEDGKVKLTDHLSDYIPDFPRGNEITVHMLLSHTAGFNSNFTRTEGMTLEQTVDEIKTKPLRFEPGERFNYSNQGYVLLAYIIQQVSGESYGQYIQHTFLDPLNMKDTGETTPATKTITGYVKDGDAWDEAGYYVSQSGTGTFYSTLDDMMKWYKSFDNHTILSEDTVNKMFTTYSDLKPYGYAFLIKNVDGKRTIYHNGSGTGYATGFTHNLDDDVLVILLGNHYGMDMQKMLADTQVLANKALVK</sequence>
<protein>
    <submittedName>
        <fullName evidence="4">Serine hydrolase</fullName>
    </submittedName>
</protein>
<dbReference type="RefSeq" id="WP_273615675.1">
    <property type="nucleotide sequence ID" value="NZ_CP117416.1"/>
</dbReference>
<dbReference type="InterPro" id="IPR050491">
    <property type="entry name" value="AmpC-like"/>
</dbReference>
<feature type="domain" description="Copper amine oxidase-like N-terminal" evidence="3">
    <location>
        <begin position="49"/>
        <end position="148"/>
    </location>
</feature>
<keyword evidence="1" id="KW-0732">Signal</keyword>
<dbReference type="InterPro" id="IPR001466">
    <property type="entry name" value="Beta-lactam-related"/>
</dbReference>